<accession>A0ABR8W0Q5</accession>
<keyword evidence="2" id="KW-1185">Reference proteome</keyword>
<organism evidence="1 2">
    <name type="scientific">Acinetobacter pecorum</name>
    <dbReference type="NCBI Taxonomy" id="2762215"/>
    <lineage>
        <taxon>Bacteria</taxon>
        <taxon>Pseudomonadati</taxon>
        <taxon>Pseudomonadota</taxon>
        <taxon>Gammaproteobacteria</taxon>
        <taxon>Moraxellales</taxon>
        <taxon>Moraxellaceae</taxon>
        <taxon>Acinetobacter</taxon>
    </lineage>
</organism>
<dbReference type="EMBL" id="JACSPT010000030">
    <property type="protein sequence ID" value="MBD8010584.1"/>
    <property type="molecule type" value="Genomic_DNA"/>
</dbReference>
<name>A0ABR8W0Q5_9GAMM</name>
<sequence>MTNSITLTYEELFIKLHQAIAKRKENPILLKVPLHTIDKDDILELGEYFRKHAFNFETYLEGENTFVIAVEY</sequence>
<comment type="caution">
    <text evidence="1">The sequence shown here is derived from an EMBL/GenBank/DDBJ whole genome shotgun (WGS) entry which is preliminary data.</text>
</comment>
<protein>
    <submittedName>
        <fullName evidence="1">Uncharacterized protein</fullName>
    </submittedName>
</protein>
<proteinExistence type="predicted"/>
<gene>
    <name evidence="1" type="ORF">H9629_14755</name>
</gene>
<reference evidence="1 2" key="1">
    <citation type="submission" date="2020-08" db="EMBL/GenBank/DDBJ databases">
        <title>A Genomic Blueprint of the Chicken Gut Microbiome.</title>
        <authorList>
            <person name="Gilroy R."/>
            <person name="Ravi A."/>
            <person name="Getino M."/>
            <person name="Pursley I."/>
            <person name="Horton D.L."/>
            <person name="Alikhan N.-F."/>
            <person name="Baker D."/>
            <person name="Gharbi K."/>
            <person name="Hall N."/>
            <person name="Watson M."/>
            <person name="Adriaenssens E.M."/>
            <person name="Foster-Nyarko E."/>
            <person name="Jarju S."/>
            <person name="Secka A."/>
            <person name="Antonio M."/>
            <person name="Oren A."/>
            <person name="Chaudhuri R."/>
            <person name="La Ragione R.M."/>
            <person name="Hildebrand F."/>
            <person name="Pallen M.J."/>
        </authorList>
    </citation>
    <scope>NUCLEOTIDE SEQUENCE [LARGE SCALE GENOMIC DNA]</scope>
    <source>
        <strain evidence="1 2">Sa1BUA6</strain>
    </source>
</reference>
<dbReference type="RefSeq" id="WP_064095453.1">
    <property type="nucleotide sequence ID" value="NZ_JACSPT010000030.1"/>
</dbReference>
<evidence type="ECO:0000313" key="2">
    <source>
        <dbReference type="Proteomes" id="UP000621930"/>
    </source>
</evidence>
<evidence type="ECO:0000313" key="1">
    <source>
        <dbReference type="EMBL" id="MBD8010584.1"/>
    </source>
</evidence>
<dbReference type="Proteomes" id="UP000621930">
    <property type="component" value="Unassembled WGS sequence"/>
</dbReference>